<reference evidence="4 5" key="1">
    <citation type="submission" date="2023-09" db="EMBL/GenBank/DDBJ databases">
        <authorList>
            <person name="Rey-Velasco X."/>
        </authorList>
    </citation>
    <scope>NUCLEOTIDE SEQUENCE [LARGE SCALE GENOMIC DNA]</scope>
    <source>
        <strain evidence="4 5">P385</strain>
    </source>
</reference>
<dbReference type="Proteomes" id="UP001259982">
    <property type="component" value="Unassembled WGS sequence"/>
</dbReference>
<keyword evidence="5" id="KW-1185">Reference proteome</keyword>
<evidence type="ECO:0000313" key="5">
    <source>
        <dbReference type="Proteomes" id="UP001259982"/>
    </source>
</evidence>
<accession>A0ABU3B8H0</accession>
<dbReference type="RefSeq" id="WP_311658472.1">
    <property type="nucleotide sequence ID" value="NZ_JAVRHY010000005.1"/>
</dbReference>
<feature type="coiled-coil region" evidence="2">
    <location>
        <begin position="148"/>
        <end position="199"/>
    </location>
</feature>
<dbReference type="SUPFAM" id="SSF56954">
    <property type="entry name" value="Outer membrane efflux proteins (OEP)"/>
    <property type="match status" value="1"/>
</dbReference>
<feature type="signal peptide" evidence="3">
    <location>
        <begin position="1"/>
        <end position="29"/>
    </location>
</feature>
<keyword evidence="3" id="KW-0732">Signal</keyword>
<comment type="caution">
    <text evidence="4">The sequence shown here is derived from an EMBL/GenBank/DDBJ whole genome shotgun (WGS) entry which is preliminary data.</text>
</comment>
<evidence type="ECO:0000256" key="1">
    <source>
        <dbReference type="ARBA" id="ARBA00007613"/>
    </source>
</evidence>
<evidence type="ECO:0000256" key="2">
    <source>
        <dbReference type="SAM" id="Coils"/>
    </source>
</evidence>
<dbReference type="PANTHER" id="PTHR30203:SF24">
    <property type="entry name" value="BLR4935 PROTEIN"/>
    <property type="match status" value="1"/>
</dbReference>
<dbReference type="PANTHER" id="PTHR30203">
    <property type="entry name" value="OUTER MEMBRANE CATION EFFLUX PROTEIN"/>
    <property type="match status" value="1"/>
</dbReference>
<protein>
    <submittedName>
        <fullName evidence="4">TolC family protein</fullName>
    </submittedName>
</protein>
<dbReference type="InterPro" id="IPR010131">
    <property type="entry name" value="MdtP/NodT-like"/>
</dbReference>
<proteinExistence type="inferred from homology"/>
<dbReference type="Gene3D" id="1.20.1600.10">
    <property type="entry name" value="Outer membrane efflux proteins (OEP)"/>
    <property type="match status" value="1"/>
</dbReference>
<sequence>MIFTRPIHVSAQRLAIAAFALSMAAPVVAAGTLSLEQAEKRALERDNVARLLDSRRQQAQGELTTAGLWSNPTIELSQESTDLAETTSRERFYWLYQEFDVSGEQGLRREAAQARLEATGFAVGATRMDIRTRVRRLFFDKLYRQRQIEAVAARRERLAELVDRVRRQEQAGQAAQYDVARLERAADALGAREAALKAERERSLARLAALLGDPSDDLPSQRLAGELVPPPPAPLDSLLDSIDTLPRIQQLQAQARASALTAKAEGRAAVPDLTLGVGYKEQEEFGRSFDGNLISLGVSIPLFDRNQGKRASARAAARASEAEYRLALAELRGDIRGRWLQQRALLESAKAYRKSNAASTRKLLRAAESGYRGAEIGVLEVVDAYESALEAELRVLELQKQARDAHIDLQALTHGVPQP</sequence>
<comment type="similarity">
    <text evidence="1">Belongs to the outer membrane factor (OMF) (TC 1.B.17) family.</text>
</comment>
<keyword evidence="2" id="KW-0175">Coiled coil</keyword>
<feature type="chain" id="PRO_5045920936" evidence="3">
    <location>
        <begin position="30"/>
        <end position="419"/>
    </location>
</feature>
<evidence type="ECO:0000256" key="3">
    <source>
        <dbReference type="SAM" id="SignalP"/>
    </source>
</evidence>
<gene>
    <name evidence="4" type="ORF">RM531_07795</name>
</gene>
<organism evidence="4 5">
    <name type="scientific">Spectribacter acetivorans</name>
    <dbReference type="NCBI Taxonomy" id="3075603"/>
    <lineage>
        <taxon>Bacteria</taxon>
        <taxon>Pseudomonadati</taxon>
        <taxon>Pseudomonadota</taxon>
        <taxon>Gammaproteobacteria</taxon>
        <taxon>Salinisphaerales</taxon>
        <taxon>Salinisphaeraceae</taxon>
        <taxon>Spectribacter</taxon>
    </lineage>
</organism>
<dbReference type="EMBL" id="JAVRHY010000005">
    <property type="protein sequence ID" value="MDT0618375.1"/>
    <property type="molecule type" value="Genomic_DNA"/>
</dbReference>
<dbReference type="Pfam" id="PF02321">
    <property type="entry name" value="OEP"/>
    <property type="match status" value="1"/>
</dbReference>
<evidence type="ECO:0000313" key="4">
    <source>
        <dbReference type="EMBL" id="MDT0618375.1"/>
    </source>
</evidence>
<dbReference type="InterPro" id="IPR003423">
    <property type="entry name" value="OMP_efflux"/>
</dbReference>
<name>A0ABU3B8H0_9GAMM</name>